<organism evidence="2 3">
    <name type="scientific">Toxoplasma gondii GAB2-2007-GAL-DOM2</name>
    <dbReference type="NCBI Taxonomy" id="1130820"/>
    <lineage>
        <taxon>Eukaryota</taxon>
        <taxon>Sar</taxon>
        <taxon>Alveolata</taxon>
        <taxon>Apicomplexa</taxon>
        <taxon>Conoidasida</taxon>
        <taxon>Coccidia</taxon>
        <taxon>Eucoccidiorida</taxon>
        <taxon>Eimeriorina</taxon>
        <taxon>Sarcocystidae</taxon>
        <taxon>Toxoplasma</taxon>
    </lineage>
</organism>
<feature type="compositionally biased region" description="Basic and acidic residues" evidence="1">
    <location>
        <begin position="958"/>
        <end position="973"/>
    </location>
</feature>
<feature type="region of interest" description="Disordered" evidence="1">
    <location>
        <begin position="1004"/>
        <end position="1031"/>
    </location>
</feature>
<feature type="compositionally biased region" description="Basic and acidic residues" evidence="1">
    <location>
        <begin position="1013"/>
        <end position="1031"/>
    </location>
</feature>
<feature type="compositionally biased region" description="Low complexity" evidence="1">
    <location>
        <begin position="196"/>
        <end position="208"/>
    </location>
</feature>
<dbReference type="Proteomes" id="UP000028837">
    <property type="component" value="Unassembled WGS sequence"/>
</dbReference>
<gene>
    <name evidence="2" type="ORF">TGDOM2_295590</name>
</gene>
<name>A0A086JY76_TOXGO</name>
<feature type="region of interest" description="Disordered" evidence="1">
    <location>
        <begin position="194"/>
        <end position="214"/>
    </location>
</feature>
<reference evidence="2 3" key="1">
    <citation type="submission" date="2014-02" db="EMBL/GenBank/DDBJ databases">
        <authorList>
            <person name="Sibley D."/>
            <person name="Venepally P."/>
            <person name="Karamycheva S."/>
            <person name="Hadjithomas M."/>
            <person name="Khan A."/>
            <person name="Brunk B."/>
            <person name="Roos D."/>
            <person name="Caler E."/>
            <person name="Lorenzi H."/>
        </authorList>
    </citation>
    <scope>NUCLEOTIDE SEQUENCE [LARGE SCALE GENOMIC DNA]</scope>
    <source>
        <strain evidence="2 3">GAB2-2007-GAL-DOM2</strain>
    </source>
</reference>
<feature type="compositionally biased region" description="Polar residues" evidence="1">
    <location>
        <begin position="1168"/>
        <end position="1186"/>
    </location>
</feature>
<dbReference type="OrthoDB" id="330979at2759"/>
<evidence type="ECO:0008006" key="4">
    <source>
        <dbReference type="Google" id="ProtNLM"/>
    </source>
</evidence>
<dbReference type="EMBL" id="AHZU02001045">
    <property type="protein sequence ID" value="KFG37094.1"/>
    <property type="molecule type" value="Genomic_DNA"/>
</dbReference>
<feature type="region of interest" description="Disordered" evidence="1">
    <location>
        <begin position="1168"/>
        <end position="1208"/>
    </location>
</feature>
<feature type="region of interest" description="Disordered" evidence="1">
    <location>
        <begin position="368"/>
        <end position="402"/>
    </location>
</feature>
<comment type="caution">
    <text evidence="2">The sequence shown here is derived from an EMBL/GenBank/DDBJ whole genome shotgun (WGS) entry which is preliminary data.</text>
</comment>
<feature type="compositionally biased region" description="Basic and acidic residues" evidence="1">
    <location>
        <begin position="381"/>
        <end position="402"/>
    </location>
</feature>
<feature type="compositionally biased region" description="Basic and acidic residues" evidence="1">
    <location>
        <begin position="911"/>
        <end position="924"/>
    </location>
</feature>
<feature type="compositionally biased region" description="Basic and acidic residues" evidence="1">
    <location>
        <begin position="878"/>
        <end position="888"/>
    </location>
</feature>
<evidence type="ECO:0000313" key="3">
    <source>
        <dbReference type="Proteomes" id="UP000028837"/>
    </source>
</evidence>
<proteinExistence type="predicted"/>
<feature type="region of interest" description="Disordered" evidence="1">
    <location>
        <begin position="878"/>
        <end position="977"/>
    </location>
</feature>
<dbReference type="VEuPathDB" id="ToxoDB:TGDOM2_295590"/>
<evidence type="ECO:0000313" key="2">
    <source>
        <dbReference type="EMBL" id="KFG37094.1"/>
    </source>
</evidence>
<accession>A0A086JY76</accession>
<sequence length="1506" mass="165806">MATPCLGRSSRLHGYRLALRSLPLPLRHLGASHLQNRSSRCFAGTPTTPHFPPPSSAKAKPGETEKIRSLRGRGSSRLETASHTPVRRDEEEEKNVKLRQFVSSVFDVGERLPRPPLAFQRTEMCENKVFGRPVVGGGPGSYRMQKRSVVSLMQMLARKKKKKGVAQPRKKVQYISTPDPLAQPIKSRDRRDFLHASSSASSLSSAVSPHEEPGDPFILNDIHEREFAFREDMRSSPNSLTSPGVTQVDKFFPGVDIRRTVVPARHRDAVDREGAFNEDAEKRGRYAETGVIESTSTTAHRQLRQLAQMRSVKHLASYLLQFSQTVPAANSAEAYVQVLSRIERDAGLMDCEAIRRAATAIANFRRGRNSPLASKTPRRLRPYDGQRGRSSPRETMKTRKEQEAAELRGLLTGGQRQAGIFAGDLEPEVETNEAVRVAEDRTVEALMKQAGEQLLDTTPLRTACRLLALFAVYFRLFYLPFYASFSLKFCQQHLRASGQELADVAHAFALLYLKDGRLFESVATASASILSTFSHTHLSRLLLSFALVGLSCESLFLDAAPHIARMRARFSPEEVGHLAFAHARFRLCTPQLQSLLNDRVPDILPYLSSPQLGELVISMRQLRVPLSLDAQAQLAERIDLSVLDWELLGAFLSAASLLQALPISFWQEAATECLSRLLPPLTSMEMLAATEWRTERDATLGSCEYNACETSHFPKEKEFESASQQMEVSCEPVTSWLSPSMKPLSAALSSPVVSSASSQSAQKDFALPPDFPILPLPATSALVDCFLSFSALFAGSLAGSAGVPHDLCTPLPSVLAALAHCLCSSPSLSSTSEEDRNGGSRTGPTRKELIDTLLPADVARLYRALRGGVRSHWDVEQRQWKEAKEGPEHANASPQSMRSFDPFSGNGLPRRRVDGGKECTEETQLRGGPDGTASSLLAPQRMPKSDGGDVLAEAPGAGDRHHVDGESRQRDVAADGEEEAAWMETQVNSLRYFRKSGFSRGVTQLNYEGRSPPSRDEVSEQASSDRELGSVFEFERDGETEISRDPSPLWTDTVVARALHAFSNQRLDFNVRAEAEGEAEASEGSQVVPLSRALSEVADALTSGEGQDAAILRLEMGLLRRFLSLEPGAFSLSQLLAVTYSLIALYPPPARPVASTGSLVSLQSLSDGVNSFPSSISARRTKLQSSRTEREGAGNDPPSKLPARSPLPRDAPGAFLEVACRRVANALCTVQKKEGTRDDEACPPIQHLLYLQQFVVRTFTAVHYPGVPLWPLPFQAASAEAVAENSLQMRRSQPGGPRRLGFSFASPLAISEVESILEEEGIEFCANFSEGPFTCLGVETSRPIAYLFLAPECYQPPALSASSRREVVRRVWSVEEKLKGQEESGELAASYRHLHTSMDTKRDTTDSSHQLEAENRNSCQETENGHLVDERNLYSTAIRSADGLLELKSETGAALRCFQQRGWQLVCLPFFVWRLLATREAKRSFLRQQRELCLAVDRAPHAASRN</sequence>
<evidence type="ECO:0000256" key="1">
    <source>
        <dbReference type="SAM" id="MobiDB-lite"/>
    </source>
</evidence>
<feature type="region of interest" description="Disordered" evidence="1">
    <location>
        <begin position="39"/>
        <end position="93"/>
    </location>
</feature>
<dbReference type="SMR" id="A0A086JY76"/>
<feature type="region of interest" description="Disordered" evidence="1">
    <location>
        <begin position="826"/>
        <end position="849"/>
    </location>
</feature>
<protein>
    <recommendedName>
        <fullName evidence="4">RAP domain-containing protein</fullName>
    </recommendedName>
</protein>